<dbReference type="InterPro" id="IPR036291">
    <property type="entry name" value="NAD(P)-bd_dom_sf"/>
</dbReference>
<proteinExistence type="predicted"/>
<dbReference type="PRINTS" id="PR00081">
    <property type="entry name" value="GDHRDH"/>
</dbReference>
<organism evidence="2 3">
    <name type="scientific">Desmophyllum pertusum</name>
    <dbReference type="NCBI Taxonomy" id="174260"/>
    <lineage>
        <taxon>Eukaryota</taxon>
        <taxon>Metazoa</taxon>
        <taxon>Cnidaria</taxon>
        <taxon>Anthozoa</taxon>
        <taxon>Hexacorallia</taxon>
        <taxon>Scleractinia</taxon>
        <taxon>Caryophylliina</taxon>
        <taxon>Caryophylliidae</taxon>
        <taxon>Desmophyllum</taxon>
    </lineage>
</organism>
<evidence type="ECO:0000313" key="2">
    <source>
        <dbReference type="EMBL" id="KAJ7336506.1"/>
    </source>
</evidence>
<protein>
    <submittedName>
        <fullName evidence="2">Uncharacterized protein</fullName>
    </submittedName>
</protein>
<dbReference type="InterPro" id="IPR002347">
    <property type="entry name" value="SDR_fam"/>
</dbReference>
<evidence type="ECO:0000313" key="3">
    <source>
        <dbReference type="Proteomes" id="UP001163046"/>
    </source>
</evidence>
<keyword evidence="1" id="KW-0812">Transmembrane</keyword>
<dbReference type="GO" id="GO:0008202">
    <property type="term" value="P:steroid metabolic process"/>
    <property type="evidence" value="ECO:0007669"/>
    <property type="project" value="TreeGrafter"/>
</dbReference>
<feature type="transmembrane region" description="Helical" evidence="1">
    <location>
        <begin position="259"/>
        <end position="281"/>
    </location>
</feature>
<evidence type="ECO:0000256" key="1">
    <source>
        <dbReference type="SAM" id="Phobius"/>
    </source>
</evidence>
<dbReference type="PANTHER" id="PTHR43313:SF50">
    <property type="entry name" value="GH26015P"/>
    <property type="match status" value="1"/>
</dbReference>
<comment type="caution">
    <text evidence="2">The sequence shown here is derived from an EMBL/GenBank/DDBJ whole genome shotgun (WGS) entry which is preliminary data.</text>
</comment>
<gene>
    <name evidence="2" type="ORF">OS493_011711</name>
</gene>
<sequence>MASVVVTLCFVAAVCYILRWLFLSFLGGQDKVEGITNKYVLITGSGSGFGKEIAVQLDQLGFRVIATCRTKAGEDSVKAVCSNRIKTYCMDVTDVNQVREVFESIKNEIPADEGLWGLVNNAGKLTVGMVEWQPLDSFKNIADVNLWGMISVTQTFLPLVKKARGRVINMGSILGRIALPYLPAYAISKYEQWQSLWNGLSEDLKQEYGEEGLQKGLGCMKLFDSVTSPHTSKVVSGVIHALTSRDPGSNYVIGLDAKVMVWLSMMPACITDFLFRIMAVIPGPAPKNSKRNDSN</sequence>
<accession>A0A9W9YE14</accession>
<dbReference type="PANTHER" id="PTHR43313">
    <property type="entry name" value="SHORT-CHAIN DEHYDROGENASE/REDUCTASE FAMILY 9C"/>
    <property type="match status" value="1"/>
</dbReference>
<name>A0A9W9YE14_9CNID</name>
<dbReference type="Proteomes" id="UP001163046">
    <property type="component" value="Unassembled WGS sequence"/>
</dbReference>
<dbReference type="SUPFAM" id="SSF51735">
    <property type="entry name" value="NAD(P)-binding Rossmann-fold domains"/>
    <property type="match status" value="1"/>
</dbReference>
<dbReference type="OrthoDB" id="5296at2759"/>
<dbReference type="Pfam" id="PF00106">
    <property type="entry name" value="adh_short"/>
    <property type="match status" value="1"/>
</dbReference>
<reference evidence="2" key="1">
    <citation type="submission" date="2023-01" db="EMBL/GenBank/DDBJ databases">
        <title>Genome assembly of the deep-sea coral Lophelia pertusa.</title>
        <authorList>
            <person name="Herrera S."/>
            <person name="Cordes E."/>
        </authorList>
    </citation>
    <scope>NUCLEOTIDE SEQUENCE</scope>
    <source>
        <strain evidence="2">USNM1676648</strain>
        <tissue evidence="2">Polyp</tissue>
    </source>
</reference>
<keyword evidence="1" id="KW-1133">Transmembrane helix</keyword>
<keyword evidence="3" id="KW-1185">Reference proteome</keyword>
<dbReference type="EMBL" id="MU827782">
    <property type="protein sequence ID" value="KAJ7336506.1"/>
    <property type="molecule type" value="Genomic_DNA"/>
</dbReference>
<keyword evidence="1" id="KW-0472">Membrane</keyword>
<dbReference type="Gene3D" id="3.40.50.720">
    <property type="entry name" value="NAD(P)-binding Rossmann-like Domain"/>
    <property type="match status" value="1"/>
</dbReference>
<dbReference type="AlphaFoldDB" id="A0A9W9YE14"/>
<dbReference type="GO" id="GO:0016491">
    <property type="term" value="F:oxidoreductase activity"/>
    <property type="evidence" value="ECO:0007669"/>
    <property type="project" value="TreeGrafter"/>
</dbReference>